<proteinExistence type="predicted"/>
<comment type="caution">
    <text evidence="2">The sequence shown here is derived from an EMBL/GenBank/DDBJ whole genome shotgun (WGS) entry which is preliminary data.</text>
</comment>
<evidence type="ECO:0000313" key="3">
    <source>
        <dbReference type="Proteomes" id="UP000035425"/>
    </source>
</evidence>
<dbReference type="SUPFAM" id="SSF46785">
    <property type="entry name" value="Winged helix' DNA-binding domain"/>
    <property type="match status" value="1"/>
</dbReference>
<gene>
    <name evidence="2" type="ORF">FrCorBMG51_15495</name>
</gene>
<accession>A0ABR5F2C0</accession>
<evidence type="ECO:0000256" key="1">
    <source>
        <dbReference type="SAM" id="MobiDB-lite"/>
    </source>
</evidence>
<dbReference type="Pfam" id="PF13730">
    <property type="entry name" value="HTH_36"/>
    <property type="match status" value="1"/>
</dbReference>
<dbReference type="InterPro" id="IPR036388">
    <property type="entry name" value="WH-like_DNA-bd_sf"/>
</dbReference>
<dbReference type="Proteomes" id="UP000035425">
    <property type="component" value="Unassembled WGS sequence"/>
</dbReference>
<evidence type="ECO:0000313" key="2">
    <source>
        <dbReference type="EMBL" id="KLL10820.1"/>
    </source>
</evidence>
<dbReference type="InterPro" id="IPR036390">
    <property type="entry name" value="WH_DNA-bd_sf"/>
</dbReference>
<organism evidence="2 3">
    <name type="scientific">Protofrankia coriariae</name>
    <dbReference type="NCBI Taxonomy" id="1562887"/>
    <lineage>
        <taxon>Bacteria</taxon>
        <taxon>Bacillati</taxon>
        <taxon>Actinomycetota</taxon>
        <taxon>Actinomycetes</taxon>
        <taxon>Frankiales</taxon>
        <taxon>Frankiaceae</taxon>
        <taxon>Protofrankia</taxon>
    </lineage>
</organism>
<protein>
    <recommendedName>
        <fullName evidence="4">Helix-turn-helix domain-containing protein</fullName>
    </recommendedName>
</protein>
<evidence type="ECO:0008006" key="4">
    <source>
        <dbReference type="Google" id="ProtNLM"/>
    </source>
</evidence>
<dbReference type="EMBL" id="JWIO01000025">
    <property type="protein sequence ID" value="KLL10820.1"/>
    <property type="molecule type" value="Genomic_DNA"/>
</dbReference>
<name>A0ABR5F2C0_9ACTN</name>
<reference evidence="2 3" key="1">
    <citation type="submission" date="2014-12" db="EMBL/GenBank/DDBJ databases">
        <title>Frankia sp. BMG5.1 draft genome.</title>
        <authorList>
            <person name="Gtari M."/>
            <person name="Ghodhbane-Gtari F."/>
            <person name="Nouioui I."/>
            <person name="Ktari A."/>
            <person name="Hezbri K."/>
            <person name="Mimouni W."/>
            <person name="Sbissi I."/>
            <person name="Ayari A."/>
            <person name="Yamanaka T."/>
            <person name="Normand P."/>
            <person name="Tisa L.S."/>
            <person name="Boudabous A."/>
        </authorList>
    </citation>
    <scope>NUCLEOTIDE SEQUENCE [LARGE SCALE GENOMIC DNA]</scope>
    <source>
        <strain evidence="2 3">BMG5.1</strain>
    </source>
</reference>
<dbReference type="Gene3D" id="1.10.10.10">
    <property type="entry name" value="Winged helix-like DNA-binding domain superfamily/Winged helix DNA-binding domain"/>
    <property type="match status" value="1"/>
</dbReference>
<sequence length="256" mass="26693">MDIVPRRALASLYAHVRALTLTPAGGVSVRSLRAVLVALVAFLDAETWSGAFPSMATLAARAECSDRTARRAVRALEAAGVLAVELGGGRRSNRYRLIRPDGGPAASADPVPVSGQPGHAGRRSPVSTSRTPFGRTRRRAREATGQPVPDDLRPLADALHARGLRAAYGLDDQQADGVRATLARVGVAAMVQAAYRAHRATDPARWWSAWTGLWTGLHVPSSPATATPTPTVPRSAATAAAGLAACRSALAARHAA</sequence>
<keyword evidence="3" id="KW-1185">Reference proteome</keyword>
<dbReference type="RefSeq" id="WP_047223771.1">
    <property type="nucleotide sequence ID" value="NZ_JWIO01000025.1"/>
</dbReference>
<feature type="region of interest" description="Disordered" evidence="1">
    <location>
        <begin position="93"/>
        <end position="153"/>
    </location>
</feature>